<keyword evidence="4" id="KW-0808">Transferase</keyword>
<evidence type="ECO:0000313" key="21">
    <source>
        <dbReference type="Proteomes" id="UP000273443"/>
    </source>
</evidence>
<keyword evidence="4" id="KW-0489">Methyltransferase</keyword>
<dbReference type="SMR" id="A0A0E3MGX9"/>
<dbReference type="Proteomes" id="UP000278715">
    <property type="component" value="Chromosome"/>
</dbReference>
<evidence type="ECO:0000313" key="14">
    <source>
        <dbReference type="Proteomes" id="UP000033057"/>
    </source>
</evidence>
<dbReference type="EMBL" id="CP033240">
    <property type="protein sequence ID" value="AZF81923.1"/>
    <property type="molecule type" value="Genomic_DNA"/>
</dbReference>
<evidence type="ECO:0000313" key="11">
    <source>
        <dbReference type="EMBL" id="AZF84496.1"/>
    </source>
</evidence>
<evidence type="ECO:0000313" key="12">
    <source>
        <dbReference type="EMBL" id="QPG48729.1"/>
    </source>
</evidence>
<dbReference type="Pfam" id="PF08241">
    <property type="entry name" value="Methyltransf_11"/>
    <property type="match status" value="1"/>
</dbReference>
<dbReference type="EMBL" id="CP033235">
    <property type="protein sequence ID" value="AZF68848.1"/>
    <property type="molecule type" value="Genomic_DNA"/>
</dbReference>
<dbReference type="RefSeq" id="WP_009991664.1">
    <property type="nucleotide sequence ID" value="NZ_CP011055.2"/>
</dbReference>
<dbReference type="Proteomes" id="UP000275843">
    <property type="component" value="Chromosome"/>
</dbReference>
<dbReference type="PANTHER" id="PTHR43591">
    <property type="entry name" value="METHYLTRANSFERASE"/>
    <property type="match status" value="1"/>
</dbReference>
<dbReference type="EMBL" id="CP033236">
    <property type="protein sequence ID" value="AZF71468.1"/>
    <property type="molecule type" value="Genomic_DNA"/>
</dbReference>
<dbReference type="EMBL" id="CP033238">
    <property type="protein sequence ID" value="AZF76711.1"/>
    <property type="molecule type" value="Genomic_DNA"/>
</dbReference>
<evidence type="ECO:0000313" key="24">
    <source>
        <dbReference type="Proteomes" id="UP000282269"/>
    </source>
</evidence>
<dbReference type="KEGG" id="ssoa:SULA_2175"/>
<dbReference type="GeneID" id="44130110"/>
<accession>A0A0E3MGX9</accession>
<dbReference type="Proteomes" id="UP000033106">
    <property type="component" value="Chromosome"/>
</dbReference>
<evidence type="ECO:0000313" key="6">
    <source>
        <dbReference type="EMBL" id="AZF71468.1"/>
    </source>
</evidence>
<dbReference type="InterPro" id="IPR029063">
    <property type="entry name" value="SAM-dependent_MTases_sf"/>
</dbReference>
<dbReference type="KEGG" id="ssol:SULB_2176"/>
<dbReference type="SUPFAM" id="SSF53335">
    <property type="entry name" value="S-adenosyl-L-methionine-dependent methyltransferases"/>
    <property type="match status" value="1"/>
</dbReference>
<dbReference type="Gene3D" id="3.40.50.150">
    <property type="entry name" value="Vaccinia Virus protein VP39"/>
    <property type="match status" value="1"/>
</dbReference>
<dbReference type="GeneID" id="1454205"/>
<dbReference type="Proteomes" id="UP000033057">
    <property type="component" value="Chromosome"/>
</dbReference>
<evidence type="ECO:0000313" key="20">
    <source>
        <dbReference type="Proteomes" id="UP000273194"/>
    </source>
</evidence>
<dbReference type="Proteomes" id="UP000594632">
    <property type="component" value="Chromosome"/>
</dbReference>
<sequence length="176" mass="20815">MHHHRHYYPPEDFRRTFERPEEYLPNIFEGKKGVIVDYGCGNGFYCKYLLEFATKLYCIDINVIALKEVKEKFDSVITLSDPKEIPDNSVDFILFANSFHDMDDKQHVISEVKRILKDDGRVIIIDWRKENTGIGPPLSIRMDEKDYMGWFSNFVVEKRFNPTPYHFGLVLKRKTS</sequence>
<dbReference type="EMBL" id="CP011057">
    <property type="protein sequence ID" value="AKA79753.1"/>
    <property type="molecule type" value="Genomic_DNA"/>
</dbReference>
<evidence type="ECO:0000313" key="23">
    <source>
        <dbReference type="Proteomes" id="UP000278715"/>
    </source>
</evidence>
<evidence type="ECO:0000313" key="16">
    <source>
        <dbReference type="Proteomes" id="UP000033106"/>
    </source>
</evidence>
<protein>
    <submittedName>
        <fullName evidence="4">Class I SAM-dependent methyltransferase</fullName>
    </submittedName>
    <submittedName>
        <fullName evidence="13">Methyltransferase type 11</fullName>
    </submittedName>
</protein>
<evidence type="ECO:0000313" key="4">
    <source>
        <dbReference type="EMBL" id="AKA79753.1"/>
    </source>
</evidence>
<evidence type="ECO:0000313" key="5">
    <source>
        <dbReference type="EMBL" id="AZF68848.1"/>
    </source>
</evidence>
<evidence type="ECO:0000313" key="2">
    <source>
        <dbReference type="EMBL" id="AKA74365.1"/>
    </source>
</evidence>
<reference evidence="17" key="2">
    <citation type="submission" date="2016-04" db="EMBL/GenBank/DDBJ databases">
        <authorList>
            <person name="Shah S.A."/>
            <person name="Garrett R.A."/>
        </authorList>
    </citation>
    <scope>NUCLEOTIDE SEQUENCE [LARGE SCALE GENOMIC DNA]</scope>
    <source>
        <strain evidence="17">ATCC 35091 / DSM 1616 / JCM 8930 / NBRC 15331 / P1</strain>
    </source>
</reference>
<evidence type="ECO:0000313" key="10">
    <source>
        <dbReference type="EMBL" id="AZF81923.1"/>
    </source>
</evidence>
<dbReference type="OrthoDB" id="1018at2157"/>
<dbReference type="Proteomes" id="UP000269431">
    <property type="component" value="Chromosome"/>
</dbReference>
<evidence type="ECO:0000313" key="13">
    <source>
        <dbReference type="EMBL" id="SAI84760.1"/>
    </source>
</evidence>
<dbReference type="EMBL" id="CP033241">
    <property type="protein sequence ID" value="AZF84496.1"/>
    <property type="molecule type" value="Genomic_DNA"/>
</dbReference>
<dbReference type="EMBL" id="CP033239">
    <property type="protein sequence ID" value="AZF79319.1"/>
    <property type="molecule type" value="Genomic_DNA"/>
</dbReference>
<dbReference type="Proteomes" id="UP000273194">
    <property type="component" value="Chromosome"/>
</dbReference>
<evidence type="ECO:0000259" key="1">
    <source>
        <dbReference type="Pfam" id="PF08241"/>
    </source>
</evidence>
<evidence type="ECO:0000313" key="22">
    <source>
        <dbReference type="Proteomes" id="UP000275843"/>
    </source>
</evidence>
<dbReference type="Proteomes" id="UP000273443">
    <property type="component" value="Chromosome"/>
</dbReference>
<dbReference type="EMBL" id="LT549890">
    <property type="protein sequence ID" value="SAI84760.1"/>
    <property type="molecule type" value="Genomic_DNA"/>
</dbReference>
<evidence type="ECO:0000313" key="8">
    <source>
        <dbReference type="EMBL" id="AZF76711.1"/>
    </source>
</evidence>
<reference evidence="14 15" key="1">
    <citation type="journal article" date="2015" name="Genome Announc.">
        <title>Complete Genome Sequence of Sulfolobus solfataricus Strain 98/2 and Evolved Derivatives.</title>
        <authorList>
            <person name="McCarthy S."/>
            <person name="Gradnigo J."/>
            <person name="Johnson T."/>
            <person name="Payne S."/>
            <person name="Lipzen A."/>
            <person name="Martin J."/>
            <person name="Schackwitz W."/>
            <person name="Moriyama E."/>
            <person name="Blum P."/>
        </authorList>
    </citation>
    <scope>NUCLEOTIDE SEQUENCE [LARGE SCALE GENOMIC DNA]</scope>
    <source>
        <strain evidence="14">98/2 SULC</strain>
        <strain evidence="2">SARC-B</strain>
        <strain evidence="3">SARC-C</strain>
        <strain evidence="4 16">SULA</strain>
        <strain evidence="15">SULB</strain>
    </source>
</reference>
<evidence type="ECO:0000313" key="19">
    <source>
        <dbReference type="Proteomes" id="UP000269431"/>
    </source>
</evidence>
<feature type="domain" description="Methyltransferase type 11" evidence="1">
    <location>
        <begin position="36"/>
        <end position="124"/>
    </location>
</feature>
<dbReference type="GO" id="GO:0008757">
    <property type="term" value="F:S-adenosylmethionine-dependent methyltransferase activity"/>
    <property type="evidence" value="ECO:0007669"/>
    <property type="project" value="InterPro"/>
</dbReference>
<dbReference type="Proteomes" id="UP000282269">
    <property type="component" value="Chromosome"/>
</dbReference>
<reference evidence="18 19" key="4">
    <citation type="journal article" date="2018" name="Proc. Natl. Acad. Sci. U.S.A.">
        <title>Nonmutational mechanism of inheritance in the Archaeon Sulfolobus solfataricus.</title>
        <authorList>
            <person name="Payne S."/>
            <person name="McCarthy S."/>
            <person name="Johnson T."/>
            <person name="North E."/>
            <person name="Blum P."/>
        </authorList>
    </citation>
    <scope>NUCLEOTIDE SEQUENCE [LARGE SCALE GENOMIC DNA]</scope>
    <source>
        <strain evidence="6 18">SARC-H</strain>
        <strain evidence="7 22">SARC-I</strain>
        <strain evidence="9 23">SARC-N</strain>
        <strain evidence="10 24">SARC-O</strain>
        <strain evidence="11 19">SUL120</strain>
        <strain evidence="5 20">SULG</strain>
        <strain evidence="8 21">SULM</strain>
    </source>
</reference>
<organism evidence="4 16">
    <name type="scientific">Saccharolobus solfataricus</name>
    <name type="common">Sulfolobus solfataricus</name>
    <dbReference type="NCBI Taxonomy" id="2287"/>
    <lineage>
        <taxon>Archaea</taxon>
        <taxon>Thermoproteota</taxon>
        <taxon>Thermoprotei</taxon>
        <taxon>Sulfolobales</taxon>
        <taxon>Sulfolobaceae</taxon>
        <taxon>Saccharolobus</taxon>
    </lineage>
</organism>
<dbReference type="EMBL" id="CP033237">
    <property type="protein sequence ID" value="AZF74088.1"/>
    <property type="molecule type" value="Genomic_DNA"/>
</dbReference>
<dbReference type="EMBL" id="CP011055">
    <property type="protein sequence ID" value="AKA74365.1"/>
    <property type="molecule type" value="Genomic_DNA"/>
</dbReference>
<evidence type="ECO:0000313" key="15">
    <source>
        <dbReference type="Proteomes" id="UP000033085"/>
    </source>
</evidence>
<evidence type="ECO:0000313" key="17">
    <source>
        <dbReference type="Proteomes" id="UP000076770"/>
    </source>
</evidence>
<reference evidence="4" key="5">
    <citation type="submission" date="2018-10" db="EMBL/GenBank/DDBJ databases">
        <authorList>
            <person name="McCarthy S."/>
            <person name="Gradnigo J."/>
            <person name="Johnson T."/>
            <person name="Payne S."/>
            <person name="Lipzen A."/>
            <person name="Schackwitz W."/>
            <person name="Martin J."/>
            <person name="Moriyama E."/>
            <person name="Blum P."/>
        </authorList>
    </citation>
    <scope>NUCLEOTIDE SEQUENCE</scope>
    <source>
        <strain evidence="2">SARC-B</strain>
        <strain evidence="3">SARC-C</strain>
        <strain evidence="4">SULA</strain>
    </source>
</reference>
<evidence type="ECO:0000313" key="18">
    <source>
        <dbReference type="Proteomes" id="UP000267993"/>
    </source>
</evidence>
<proteinExistence type="predicted"/>
<evidence type="ECO:0000313" key="7">
    <source>
        <dbReference type="EMBL" id="AZF74088.1"/>
    </source>
</evidence>
<dbReference type="InterPro" id="IPR013216">
    <property type="entry name" value="Methyltransf_11"/>
</dbReference>
<evidence type="ECO:0000313" key="9">
    <source>
        <dbReference type="EMBL" id="AZF79319.1"/>
    </source>
</evidence>
<dbReference type="Proteomes" id="UP000033085">
    <property type="component" value="Chromosome"/>
</dbReference>
<dbReference type="EMBL" id="CP011056">
    <property type="protein sequence ID" value="AKA77061.1"/>
    <property type="molecule type" value="Genomic_DNA"/>
</dbReference>
<dbReference type="Proteomes" id="UP000267993">
    <property type="component" value="Chromosome"/>
</dbReference>
<gene>
    <name evidence="12" type="ORF">HFC64_00845</name>
    <name evidence="13" type="ORF">SSOP1_1206</name>
    <name evidence="4" type="ORF">SULA_2175</name>
    <name evidence="2" type="ORF">SULB_2176</name>
    <name evidence="3" type="ORF">SULC_2174</name>
    <name evidence="5" type="ORF">SULG_10985</name>
    <name evidence="6" type="ORF">SULH_10985</name>
    <name evidence="7" type="ORF">SULI_10985</name>
    <name evidence="8" type="ORF">SULM_10975</name>
    <name evidence="9" type="ORF">SULN_10975</name>
    <name evidence="10" type="ORF">SULO_10985</name>
    <name evidence="11" type="ORF">SULZ_10925</name>
</gene>
<dbReference type="KEGG" id="ssof:SULC_2174"/>
<dbReference type="EMBL" id="CP050869">
    <property type="protein sequence ID" value="QPG48729.1"/>
    <property type="molecule type" value="Genomic_DNA"/>
</dbReference>
<reference evidence="12 25" key="6">
    <citation type="journal article" date="2020" name="Nat. Commun.">
        <title>The structures of two archaeal type IV pili illuminate evolutionary relationships.</title>
        <authorList>
            <person name="Wang F."/>
            <person name="Baquero D.P."/>
            <person name="Su Z."/>
            <person name="Beltran L.C."/>
            <person name="Prangishvili D."/>
            <person name="Krupovic M."/>
            <person name="Egelman E.H."/>
        </authorList>
    </citation>
    <scope>NUCLEOTIDE SEQUENCE [LARGE SCALE GENOMIC DNA]</scope>
    <source>
        <strain evidence="12 25">POZ149</strain>
    </source>
</reference>
<dbReference type="GO" id="GO:0032259">
    <property type="term" value="P:methylation"/>
    <property type="evidence" value="ECO:0007669"/>
    <property type="project" value="UniProtKB-KW"/>
</dbReference>
<dbReference type="PANTHER" id="PTHR43591:SF24">
    <property type="entry name" value="2-METHOXY-6-POLYPRENYL-1,4-BENZOQUINOL METHYLASE, MITOCHONDRIAL"/>
    <property type="match status" value="1"/>
</dbReference>
<dbReference type="PATRIC" id="fig|2287.6.peg.2239"/>
<dbReference type="CDD" id="cd02440">
    <property type="entry name" value="AdoMet_MTases"/>
    <property type="match status" value="1"/>
</dbReference>
<evidence type="ECO:0000313" key="25">
    <source>
        <dbReference type="Proteomes" id="UP000594632"/>
    </source>
</evidence>
<dbReference type="AlphaFoldDB" id="A0A0E3MGX9"/>
<evidence type="ECO:0000313" key="3">
    <source>
        <dbReference type="EMBL" id="AKA77061.1"/>
    </source>
</evidence>
<name>A0A0E3MGX9_SACSO</name>
<dbReference type="OMA" id="PDWDWWG"/>
<dbReference type="Proteomes" id="UP000076770">
    <property type="component" value="Chromosome i"/>
</dbReference>
<reference evidence="13" key="3">
    <citation type="submission" date="2016-04" db="EMBL/GenBank/DDBJ databases">
        <authorList>
            <person name="Evans L.H."/>
            <person name="Alamgir A."/>
            <person name="Owens N."/>
            <person name="Weber N.D."/>
            <person name="Virtaneva K."/>
            <person name="Barbian K."/>
            <person name="Babar A."/>
            <person name="Rosenke K."/>
        </authorList>
    </citation>
    <scope>NUCLEOTIDE SEQUENCE</scope>
    <source>
        <strain evidence="13">P1</strain>
    </source>
</reference>